<organism evidence="1 2">
    <name type="scientific">Trichonephila clavipes</name>
    <name type="common">Golden silk orbweaver</name>
    <name type="synonym">Nephila clavipes</name>
    <dbReference type="NCBI Taxonomy" id="2585209"/>
    <lineage>
        <taxon>Eukaryota</taxon>
        <taxon>Metazoa</taxon>
        <taxon>Ecdysozoa</taxon>
        <taxon>Arthropoda</taxon>
        <taxon>Chelicerata</taxon>
        <taxon>Arachnida</taxon>
        <taxon>Araneae</taxon>
        <taxon>Araneomorphae</taxon>
        <taxon>Entelegynae</taxon>
        <taxon>Araneoidea</taxon>
        <taxon>Nephilidae</taxon>
        <taxon>Trichonephila</taxon>
    </lineage>
</organism>
<reference evidence="1" key="1">
    <citation type="submission" date="2020-08" db="EMBL/GenBank/DDBJ databases">
        <title>Multicomponent nature underlies the extraordinary mechanical properties of spider dragline silk.</title>
        <authorList>
            <person name="Kono N."/>
            <person name="Nakamura H."/>
            <person name="Mori M."/>
            <person name="Yoshida Y."/>
            <person name="Ohtoshi R."/>
            <person name="Malay A.D."/>
            <person name="Moran D.A.P."/>
            <person name="Tomita M."/>
            <person name="Numata K."/>
            <person name="Arakawa K."/>
        </authorList>
    </citation>
    <scope>NUCLEOTIDE SEQUENCE</scope>
</reference>
<dbReference type="EMBL" id="BMAU01021265">
    <property type="protein sequence ID" value="GFY06908.1"/>
    <property type="molecule type" value="Genomic_DNA"/>
</dbReference>
<dbReference type="AlphaFoldDB" id="A0A8X6VGF4"/>
<name>A0A8X6VGF4_TRICX</name>
<evidence type="ECO:0000313" key="1">
    <source>
        <dbReference type="EMBL" id="GFY06908.1"/>
    </source>
</evidence>
<dbReference type="Proteomes" id="UP000887159">
    <property type="component" value="Unassembled WGS sequence"/>
</dbReference>
<dbReference type="GO" id="GO:0003676">
    <property type="term" value="F:nucleic acid binding"/>
    <property type="evidence" value="ECO:0007669"/>
    <property type="project" value="InterPro"/>
</dbReference>
<accession>A0A8X6VGF4</accession>
<protein>
    <submittedName>
        <fullName evidence="1">Transposable element Tcb2 transposase</fullName>
    </submittedName>
</protein>
<evidence type="ECO:0000313" key="2">
    <source>
        <dbReference type="Proteomes" id="UP000887159"/>
    </source>
</evidence>
<sequence>MRPLTSEELTHAEQCLVRRIQVRELSEDFKKLERSEPLSNNSKLTPTHQRLCLELCRGRGNCTAAEWNQVIYSDQSRFNLSNDDNRVCVWRPCGERLNPAFALQRNTAPTAGVMVWVAIA</sequence>
<gene>
    <name evidence="1" type="primary">NCL1_51178</name>
    <name evidence="1" type="ORF">TNCV_4090101</name>
</gene>
<dbReference type="InterPro" id="IPR036397">
    <property type="entry name" value="RNaseH_sf"/>
</dbReference>
<comment type="caution">
    <text evidence="1">The sequence shown here is derived from an EMBL/GenBank/DDBJ whole genome shotgun (WGS) entry which is preliminary data.</text>
</comment>
<dbReference type="Gene3D" id="3.30.420.10">
    <property type="entry name" value="Ribonuclease H-like superfamily/Ribonuclease H"/>
    <property type="match status" value="1"/>
</dbReference>
<keyword evidence="2" id="KW-1185">Reference proteome</keyword>
<proteinExistence type="predicted"/>